<proteinExistence type="predicted"/>
<dbReference type="EMBL" id="JAOX01000001">
    <property type="protein sequence ID" value="ETZ89948.1"/>
    <property type="molecule type" value="Genomic_DNA"/>
</dbReference>
<name>A0A829PS55_9MYCO</name>
<evidence type="ECO:0008006" key="3">
    <source>
        <dbReference type="Google" id="ProtNLM"/>
    </source>
</evidence>
<reference evidence="1 2" key="1">
    <citation type="submission" date="2014-01" db="EMBL/GenBank/DDBJ databases">
        <authorList>
            <person name="Zelazny A."/>
            <person name="Olivier K."/>
            <person name="Sampaio E.P."/>
            <person name="Holland S.M."/>
            <person name="Tallon L.J."/>
            <person name="Sadzewicz L.K."/>
            <person name="Sengamalay N."/>
            <person name="Fraser C.M."/>
            <person name="Hine E."/>
            <person name="Shefchek K.A."/>
            <person name="Das S.P."/>
            <person name="Shallom S.J."/>
            <person name="Agrawal S."/>
            <person name="Tettelin H."/>
        </authorList>
    </citation>
    <scope>NUCLEOTIDE SEQUENCE [LARGE SCALE GENOMIC DNA]</scope>
    <source>
        <strain evidence="1 2">MAB_030201_1075</strain>
    </source>
</reference>
<dbReference type="Pfam" id="PF11196">
    <property type="entry name" value="DUF2834"/>
    <property type="match status" value="1"/>
</dbReference>
<evidence type="ECO:0000313" key="1">
    <source>
        <dbReference type="EMBL" id="ETZ89948.1"/>
    </source>
</evidence>
<organism evidence="1 2">
    <name type="scientific">Mycobacteroides abscessus MAB_030201_1075</name>
    <dbReference type="NCBI Taxonomy" id="1335410"/>
    <lineage>
        <taxon>Bacteria</taxon>
        <taxon>Bacillati</taxon>
        <taxon>Actinomycetota</taxon>
        <taxon>Actinomycetes</taxon>
        <taxon>Mycobacteriales</taxon>
        <taxon>Mycobacteriaceae</taxon>
        <taxon>Mycobacteroides</taxon>
        <taxon>Mycobacteroides abscessus</taxon>
    </lineage>
</organism>
<protein>
    <recommendedName>
        <fullName evidence="3">DUF2834 domain-containing protein</fullName>
    </recommendedName>
</protein>
<gene>
    <name evidence="1" type="ORF">L829_3526</name>
</gene>
<sequence length="135" mass="14952">MSDNSSTTGLDKLKRGGLTALAVFGFFAQNGIALPYAWKHGPVAAIRAFFLFGDIRNSPQGKFAVLDLYLLALAFLLWSLRESVRLQILRWWLVTLALTVSVGVGTAAPFFYLVRDRTLENASQWDSLAHIRPPA</sequence>
<dbReference type="Proteomes" id="UP000019854">
    <property type="component" value="Unassembled WGS sequence"/>
</dbReference>
<accession>A0A829PS55</accession>
<comment type="caution">
    <text evidence="1">The sequence shown here is derived from an EMBL/GenBank/DDBJ whole genome shotgun (WGS) entry which is preliminary data.</text>
</comment>
<evidence type="ECO:0000313" key="2">
    <source>
        <dbReference type="Proteomes" id="UP000019854"/>
    </source>
</evidence>
<dbReference type="AlphaFoldDB" id="A0A829PS55"/>
<dbReference type="InterPro" id="IPR021362">
    <property type="entry name" value="DUF2834"/>
</dbReference>